<organism evidence="4 5">
    <name type="scientific">Enterococcus rivorum</name>
    <dbReference type="NCBI Taxonomy" id="762845"/>
    <lineage>
        <taxon>Bacteria</taxon>
        <taxon>Bacillati</taxon>
        <taxon>Bacillota</taxon>
        <taxon>Bacilli</taxon>
        <taxon>Lactobacillales</taxon>
        <taxon>Enterococcaceae</taxon>
        <taxon>Enterococcus</taxon>
    </lineage>
</organism>
<keyword evidence="5" id="KW-1185">Reference proteome</keyword>
<comment type="caution">
    <text evidence="4">The sequence shown here is derived from an EMBL/GenBank/DDBJ whole genome shotgun (WGS) entry which is preliminary data.</text>
</comment>
<dbReference type="GO" id="GO:0009249">
    <property type="term" value="P:protein lipoylation"/>
    <property type="evidence" value="ECO:0007669"/>
    <property type="project" value="TreeGrafter"/>
</dbReference>
<dbReference type="SUPFAM" id="SSF51230">
    <property type="entry name" value="Single hybrid motif"/>
    <property type="match status" value="1"/>
</dbReference>
<dbReference type="AlphaFoldDB" id="A0A1E5KTJ7"/>
<dbReference type="InterPro" id="IPR002930">
    <property type="entry name" value="GCV_H"/>
</dbReference>
<dbReference type="GO" id="GO:0005829">
    <property type="term" value="C:cytosol"/>
    <property type="evidence" value="ECO:0007669"/>
    <property type="project" value="TreeGrafter"/>
</dbReference>
<dbReference type="Proteomes" id="UP000095256">
    <property type="component" value="Unassembled WGS sequence"/>
</dbReference>
<evidence type="ECO:0000259" key="3">
    <source>
        <dbReference type="PROSITE" id="PS50968"/>
    </source>
</evidence>
<gene>
    <name evidence="4" type="ORF">BCR26_04865</name>
</gene>
<dbReference type="InterPro" id="IPR003016">
    <property type="entry name" value="2-oxoA_DH_lipoyl-BS"/>
</dbReference>
<dbReference type="GO" id="GO:0019464">
    <property type="term" value="P:glycine decarboxylation via glycine cleavage system"/>
    <property type="evidence" value="ECO:0007669"/>
    <property type="project" value="InterPro"/>
</dbReference>
<proteinExistence type="inferred from homology"/>
<evidence type="ECO:0000313" key="5">
    <source>
        <dbReference type="Proteomes" id="UP000095256"/>
    </source>
</evidence>
<dbReference type="CDD" id="cd06848">
    <property type="entry name" value="GCS_H"/>
    <property type="match status" value="1"/>
</dbReference>
<dbReference type="InterPro" id="IPR000089">
    <property type="entry name" value="Biotin_lipoyl"/>
</dbReference>
<dbReference type="InterPro" id="IPR011053">
    <property type="entry name" value="Single_hybrid_motif"/>
</dbReference>
<dbReference type="Pfam" id="PF01597">
    <property type="entry name" value="GCV_H"/>
    <property type="match status" value="1"/>
</dbReference>
<dbReference type="PROSITE" id="PS50968">
    <property type="entry name" value="BIOTINYL_LIPOYL"/>
    <property type="match status" value="1"/>
</dbReference>
<reference evidence="4 5" key="1">
    <citation type="submission" date="2016-09" db="EMBL/GenBank/DDBJ databases">
        <authorList>
            <person name="Capua I."/>
            <person name="De Benedictis P."/>
            <person name="Joannis T."/>
            <person name="Lombin L.H."/>
            <person name="Cattoli G."/>
        </authorList>
    </citation>
    <scope>NUCLEOTIDE SEQUENCE [LARGE SCALE GENOMIC DNA]</scope>
    <source>
        <strain evidence="4 5">LMG 25899</strain>
    </source>
</reference>
<protein>
    <submittedName>
        <fullName evidence="4">Glycine cleavage system protein H</fullName>
    </submittedName>
</protein>
<dbReference type="EMBL" id="MIEK01000056">
    <property type="protein sequence ID" value="OEH81181.1"/>
    <property type="molecule type" value="Genomic_DNA"/>
</dbReference>
<dbReference type="RefSeq" id="WP_069699769.1">
    <property type="nucleotide sequence ID" value="NZ_JAGGMA010000004.1"/>
</dbReference>
<evidence type="ECO:0000256" key="2">
    <source>
        <dbReference type="ARBA" id="ARBA00022823"/>
    </source>
</evidence>
<accession>A0A1E5KTJ7</accession>
<evidence type="ECO:0000256" key="1">
    <source>
        <dbReference type="ARBA" id="ARBA00009249"/>
    </source>
</evidence>
<evidence type="ECO:0000313" key="4">
    <source>
        <dbReference type="EMBL" id="OEH81181.1"/>
    </source>
</evidence>
<dbReference type="Gene3D" id="2.40.50.100">
    <property type="match status" value="1"/>
</dbReference>
<sequence length="112" mass="12349">MTSENLKIADSLWVLKTAEGYKIGLTNAAQEELGKISFVTMPKVGKEIKRGESLIELEAEKSVSDFSTPISGKIALINEAVEEDPSVLDHADQKEAWIAVLTDVNEEDFNRL</sequence>
<name>A0A1E5KTJ7_9ENTE</name>
<dbReference type="InterPro" id="IPR033753">
    <property type="entry name" value="GCV_H/Fam206"/>
</dbReference>
<dbReference type="GO" id="GO:0005960">
    <property type="term" value="C:glycine cleavage complex"/>
    <property type="evidence" value="ECO:0007669"/>
    <property type="project" value="InterPro"/>
</dbReference>
<dbReference type="OrthoDB" id="9796712at2"/>
<feature type="domain" description="Lipoyl-binding" evidence="3">
    <location>
        <begin position="20"/>
        <end position="102"/>
    </location>
</feature>
<keyword evidence="2" id="KW-0450">Lipoyl</keyword>
<dbReference type="STRING" id="762845.BCR26_04865"/>
<dbReference type="PROSITE" id="PS00189">
    <property type="entry name" value="LIPOYL"/>
    <property type="match status" value="1"/>
</dbReference>
<comment type="similarity">
    <text evidence="1">Belongs to the GcvH family.</text>
</comment>
<dbReference type="PANTHER" id="PTHR11715">
    <property type="entry name" value="GLYCINE CLEAVAGE SYSTEM H PROTEIN"/>
    <property type="match status" value="1"/>
</dbReference>
<dbReference type="PANTHER" id="PTHR11715:SF3">
    <property type="entry name" value="GLYCINE CLEAVAGE SYSTEM H PROTEIN-RELATED"/>
    <property type="match status" value="1"/>
</dbReference>